<feature type="region of interest" description="Disordered" evidence="5">
    <location>
        <begin position="430"/>
        <end position="472"/>
    </location>
</feature>
<dbReference type="GO" id="GO:0016020">
    <property type="term" value="C:membrane"/>
    <property type="evidence" value="ECO:0007669"/>
    <property type="project" value="UniProtKB-SubCell"/>
</dbReference>
<dbReference type="GO" id="GO:0047536">
    <property type="term" value="F:2-aminoadipate transaminase activity"/>
    <property type="evidence" value="ECO:0007669"/>
    <property type="project" value="TreeGrafter"/>
</dbReference>
<protein>
    <recommendedName>
        <fullName evidence="6">Aminotransferase class I/classII large domain-containing protein</fullName>
    </recommendedName>
</protein>
<feature type="domain" description="Aminotransferase class I/classII large" evidence="6">
    <location>
        <begin position="35"/>
        <end position="369"/>
    </location>
</feature>
<feature type="repeat" description="Solcar" evidence="4">
    <location>
        <begin position="472"/>
        <end position="558"/>
    </location>
</feature>
<dbReference type="InterPro" id="IPR015421">
    <property type="entry name" value="PyrdxlP-dep_Trfase_major"/>
</dbReference>
<sequence length="787" mass="86530">MLATRRIVPRMSRSVASIATTVQSSPYAQTHTTADTINFGIGQPSGSLLPLKLFQDASLHRFQPDQDPAVLQYGAGSGFAGFRRDLAAFLTENCGESVEADNLMITAGNSQAISHAAMVFSQSNKRVFVEQPTYFLSFELFRELGLEISSVQVDAHGLDVDHLEQRLRAGDVPAFVYTIPFFHNPTGAVLPPERCVKLVALARQYGFHVISDEPYNLLAFDDRAYPSLASYDRSHSGRILSLGSFSKILAPGLRLGWAHSSSDTIKRLASIGAIKSGGGQNAVTAALVHSVLEAAQLKPHVRHLQRVLHERRRVLCDSLRAECPGCEFHEPAGGYFVWLRLPRGLDAEGLLATAQQHGVAFTPGSNCLLDNAACAADGGDVMAQQRHELRQHCRLSFAFYSTDEIQAGIRLLGAAIRTHIPHWIRRAHVEQHVQKARRTRRRSRQRRQRRPSSATHTHTHTFTDRMSKSKSKHPLVATLSGSIAGGIETVAIWPMEMIKTNLQLGTMRQHYKGMMAGFRYHVRTDGVVSLYRGMVPVLVGSIPKAGIRFGAFDFFKNQFADHNGNTTALRNLAAGISAGAVEASLTTTPIETIKTKLIGANVGVLQGTRMILATEGIRGMYQGLFATVLKQSSNQGLRFMWFAEFKKRVNPEWLEQKGLVSSASNMSSGQHAIVSLIGGMTAGIFSTMGNNRAFFQLCWLADSGRLLIICHGILFAAFDVLKTRMQGLEASRYRSTFDCAKQIFKQDGIMGFYSGVVPRLGRVIPGQGVIFMSYDTIARFVSAQLEK</sequence>
<dbReference type="Pfam" id="PF00155">
    <property type="entry name" value="Aminotran_1_2"/>
    <property type="match status" value="1"/>
</dbReference>
<evidence type="ECO:0000256" key="3">
    <source>
        <dbReference type="ARBA" id="ARBA00023136"/>
    </source>
</evidence>
<feature type="repeat" description="Solcar" evidence="4">
    <location>
        <begin position="566"/>
        <end position="648"/>
    </location>
</feature>
<reference evidence="7" key="1">
    <citation type="submission" date="2022-11" db="EMBL/GenBank/DDBJ databases">
        <authorList>
            <person name="Morgan W.R."/>
            <person name="Tartar A."/>
        </authorList>
    </citation>
    <scope>NUCLEOTIDE SEQUENCE</scope>
    <source>
        <strain evidence="7">ARSEF 373</strain>
    </source>
</reference>
<comment type="caution">
    <text evidence="7">The sequence shown here is derived from an EMBL/GenBank/DDBJ whole genome shotgun (WGS) entry which is preliminary data.</text>
</comment>
<dbReference type="SUPFAM" id="SSF103506">
    <property type="entry name" value="Mitochondrial carrier"/>
    <property type="match status" value="1"/>
</dbReference>
<dbReference type="Pfam" id="PF00153">
    <property type="entry name" value="Mito_carr"/>
    <property type="match status" value="3"/>
</dbReference>
<evidence type="ECO:0000313" key="7">
    <source>
        <dbReference type="EMBL" id="DBA03512.1"/>
    </source>
</evidence>
<evidence type="ECO:0000256" key="2">
    <source>
        <dbReference type="ARBA" id="ARBA00022692"/>
    </source>
</evidence>
<reference evidence="7" key="2">
    <citation type="journal article" date="2023" name="Microbiol Resour">
        <title>Decontamination and Annotation of the Draft Genome Sequence of the Oomycete Lagenidium giganteum ARSEF 373.</title>
        <authorList>
            <person name="Morgan W.R."/>
            <person name="Tartar A."/>
        </authorList>
    </citation>
    <scope>NUCLEOTIDE SEQUENCE</scope>
    <source>
        <strain evidence="7">ARSEF 373</strain>
    </source>
</reference>
<dbReference type="Gene3D" id="3.40.640.10">
    <property type="entry name" value="Type I PLP-dependent aspartate aminotransferase-like (Major domain)"/>
    <property type="match status" value="1"/>
</dbReference>
<keyword evidence="2 4" id="KW-0812">Transmembrane</keyword>
<name>A0AAV2ZD72_9STRA</name>
<dbReference type="InterPro" id="IPR023395">
    <property type="entry name" value="MCP_dom_sf"/>
</dbReference>
<dbReference type="Gene3D" id="3.90.1150.10">
    <property type="entry name" value="Aspartate Aminotransferase, domain 1"/>
    <property type="match status" value="1"/>
</dbReference>
<dbReference type="InterPro" id="IPR015424">
    <property type="entry name" value="PyrdxlP-dep_Trfase"/>
</dbReference>
<evidence type="ECO:0000256" key="1">
    <source>
        <dbReference type="ARBA" id="ARBA00004141"/>
    </source>
</evidence>
<evidence type="ECO:0000256" key="5">
    <source>
        <dbReference type="SAM" id="MobiDB-lite"/>
    </source>
</evidence>
<comment type="subcellular location">
    <subcellularLocation>
        <location evidence="1">Membrane</location>
        <topology evidence="1">Multi-pass membrane protein</topology>
    </subcellularLocation>
</comment>
<dbReference type="FunFam" id="1.50.40.10:FF:000140">
    <property type="entry name" value="Mitochondriale tricarboxylate carrier protein"/>
    <property type="match status" value="1"/>
</dbReference>
<dbReference type="Gene3D" id="1.50.40.10">
    <property type="entry name" value="Mitochondrial carrier domain"/>
    <property type="match status" value="1"/>
</dbReference>
<accession>A0AAV2ZD72</accession>
<dbReference type="InterPro" id="IPR018108">
    <property type="entry name" value="MCP_transmembrane"/>
</dbReference>
<organism evidence="7 8">
    <name type="scientific">Lagenidium giganteum</name>
    <dbReference type="NCBI Taxonomy" id="4803"/>
    <lineage>
        <taxon>Eukaryota</taxon>
        <taxon>Sar</taxon>
        <taxon>Stramenopiles</taxon>
        <taxon>Oomycota</taxon>
        <taxon>Peronosporomycetes</taxon>
        <taxon>Pythiales</taxon>
        <taxon>Pythiaceae</taxon>
    </lineage>
</organism>
<dbReference type="EMBL" id="DAKRPA010000018">
    <property type="protein sequence ID" value="DBA03512.1"/>
    <property type="molecule type" value="Genomic_DNA"/>
</dbReference>
<proteinExistence type="predicted"/>
<dbReference type="PANTHER" id="PTHR42858:SF1">
    <property type="entry name" value="LD15494P"/>
    <property type="match status" value="1"/>
</dbReference>
<dbReference type="InterPro" id="IPR004839">
    <property type="entry name" value="Aminotransferase_I/II_large"/>
</dbReference>
<dbReference type="PANTHER" id="PTHR42858">
    <property type="entry name" value="AMINOTRANSFERASE"/>
    <property type="match status" value="1"/>
</dbReference>
<evidence type="ECO:0000256" key="4">
    <source>
        <dbReference type="PROSITE-ProRule" id="PRU00282"/>
    </source>
</evidence>
<dbReference type="InterPro" id="IPR015422">
    <property type="entry name" value="PyrdxlP-dep_Trfase_small"/>
</dbReference>
<feature type="repeat" description="Solcar" evidence="4">
    <location>
        <begin position="691"/>
        <end position="780"/>
    </location>
</feature>
<keyword evidence="3 4" id="KW-0472">Membrane</keyword>
<dbReference type="Proteomes" id="UP001146120">
    <property type="component" value="Unassembled WGS sequence"/>
</dbReference>
<feature type="compositionally biased region" description="Basic residues" evidence="5">
    <location>
        <begin position="434"/>
        <end position="450"/>
    </location>
</feature>
<gene>
    <name evidence="7" type="ORF">N0F65_011413</name>
</gene>
<dbReference type="SUPFAM" id="SSF53383">
    <property type="entry name" value="PLP-dependent transferases"/>
    <property type="match status" value="1"/>
</dbReference>
<dbReference type="GO" id="GO:0030170">
    <property type="term" value="F:pyridoxal phosphate binding"/>
    <property type="evidence" value="ECO:0007669"/>
    <property type="project" value="InterPro"/>
</dbReference>
<dbReference type="PROSITE" id="PS50920">
    <property type="entry name" value="SOLCAR"/>
    <property type="match status" value="3"/>
</dbReference>
<dbReference type="AlphaFoldDB" id="A0AAV2ZD72"/>
<evidence type="ECO:0000259" key="6">
    <source>
        <dbReference type="Pfam" id="PF00155"/>
    </source>
</evidence>
<evidence type="ECO:0000313" key="8">
    <source>
        <dbReference type="Proteomes" id="UP001146120"/>
    </source>
</evidence>
<dbReference type="CDD" id="cd00609">
    <property type="entry name" value="AAT_like"/>
    <property type="match status" value="1"/>
</dbReference>
<keyword evidence="8" id="KW-1185">Reference proteome</keyword>